<evidence type="ECO:0000256" key="3">
    <source>
        <dbReference type="ARBA" id="ARBA00022450"/>
    </source>
</evidence>
<evidence type="ECO:0000256" key="4">
    <source>
        <dbReference type="ARBA" id="ARBA00022553"/>
    </source>
</evidence>
<dbReference type="FunFam" id="3.40.50.980:FF:000001">
    <property type="entry name" value="Non-ribosomal peptide synthetase"/>
    <property type="match status" value="1"/>
</dbReference>
<dbReference type="SUPFAM" id="SSF52777">
    <property type="entry name" value="CoA-dependent acyltransferases"/>
    <property type="match status" value="4"/>
</dbReference>
<dbReference type="InterPro" id="IPR036736">
    <property type="entry name" value="ACP-like_sf"/>
</dbReference>
<dbReference type="KEGG" id="hau:Haur_1858"/>
<dbReference type="InterPro" id="IPR020845">
    <property type="entry name" value="AMP-binding_CS"/>
</dbReference>
<feature type="domain" description="Carrier" evidence="6">
    <location>
        <begin position="992"/>
        <end position="1066"/>
    </location>
</feature>
<dbReference type="Proteomes" id="UP000000787">
    <property type="component" value="Chromosome"/>
</dbReference>
<dbReference type="PROSITE" id="PS00455">
    <property type="entry name" value="AMP_BINDING"/>
    <property type="match status" value="1"/>
</dbReference>
<dbReference type="InParanoid" id="A9B7X3"/>
<dbReference type="Pfam" id="PF00668">
    <property type="entry name" value="Condensation"/>
    <property type="match status" value="2"/>
</dbReference>
<keyword evidence="8" id="KW-1185">Reference proteome</keyword>
<dbReference type="SUPFAM" id="SSF56801">
    <property type="entry name" value="Acetyl-CoA synthetase-like"/>
    <property type="match status" value="1"/>
</dbReference>
<dbReference type="NCBIfam" id="TIGR01733">
    <property type="entry name" value="AA-adenyl-dom"/>
    <property type="match status" value="1"/>
</dbReference>
<protein>
    <submittedName>
        <fullName evidence="7">Amino acid adenylation domain</fullName>
    </submittedName>
</protein>
<dbReference type="InterPro" id="IPR009081">
    <property type="entry name" value="PP-bd_ACP"/>
</dbReference>
<dbReference type="InterPro" id="IPR010071">
    <property type="entry name" value="AA_adenyl_dom"/>
</dbReference>
<comment type="similarity">
    <text evidence="2">Belongs to the ATP-dependent AMP-binding enzyme family.</text>
</comment>
<keyword evidence="3" id="KW-0596">Phosphopantetheine</keyword>
<dbReference type="InterPro" id="IPR020806">
    <property type="entry name" value="PKS_PP-bd"/>
</dbReference>
<dbReference type="Pfam" id="PF00550">
    <property type="entry name" value="PP-binding"/>
    <property type="match status" value="1"/>
</dbReference>
<dbReference type="InterPro" id="IPR006162">
    <property type="entry name" value="Ppantetheine_attach_site"/>
</dbReference>
<dbReference type="GO" id="GO:0017000">
    <property type="term" value="P:antibiotic biosynthetic process"/>
    <property type="evidence" value="ECO:0007669"/>
    <property type="project" value="UniProtKB-KW"/>
</dbReference>
<dbReference type="Gene3D" id="3.30.559.10">
    <property type="entry name" value="Chloramphenicol acetyltransferase-like domain"/>
    <property type="match status" value="2"/>
</dbReference>
<keyword evidence="4" id="KW-0597">Phosphoprotein</keyword>
<dbReference type="InterPro" id="IPR000873">
    <property type="entry name" value="AMP-dep_synth/lig_dom"/>
</dbReference>
<dbReference type="STRING" id="316274.Haur_1858"/>
<dbReference type="FunFam" id="3.40.50.12780:FF:000012">
    <property type="entry name" value="Non-ribosomal peptide synthetase"/>
    <property type="match status" value="1"/>
</dbReference>
<dbReference type="CDD" id="cd05930">
    <property type="entry name" value="A_NRPS"/>
    <property type="match status" value="1"/>
</dbReference>
<dbReference type="Gene3D" id="1.10.1200.10">
    <property type="entry name" value="ACP-like"/>
    <property type="match status" value="1"/>
</dbReference>
<dbReference type="PANTHER" id="PTHR45398">
    <property type="match status" value="1"/>
</dbReference>
<dbReference type="HOGENOM" id="CLU_000022_2_2_0"/>
<dbReference type="GO" id="GO:0003824">
    <property type="term" value="F:catalytic activity"/>
    <property type="evidence" value="ECO:0007669"/>
    <property type="project" value="InterPro"/>
</dbReference>
<dbReference type="EMBL" id="CP000875">
    <property type="protein sequence ID" value="ABX04501.1"/>
    <property type="molecule type" value="Genomic_DNA"/>
</dbReference>
<dbReference type="Gene3D" id="3.30.300.30">
    <property type="match status" value="1"/>
</dbReference>
<dbReference type="BioCyc" id="HAUR316274:GHYA-1887-MONOMER"/>
<dbReference type="GO" id="GO:0043041">
    <property type="term" value="P:amino acid activation for nonribosomal peptide biosynthetic process"/>
    <property type="evidence" value="ECO:0007669"/>
    <property type="project" value="UniProtKB-ARBA"/>
</dbReference>
<dbReference type="FunFam" id="1.10.1200.10:FF:000005">
    <property type="entry name" value="Nonribosomal peptide synthetase 1"/>
    <property type="match status" value="1"/>
</dbReference>
<dbReference type="InterPro" id="IPR023213">
    <property type="entry name" value="CAT-like_dom_sf"/>
</dbReference>
<dbReference type="SMART" id="SM00823">
    <property type="entry name" value="PKS_PP"/>
    <property type="match status" value="1"/>
</dbReference>
<dbReference type="Pfam" id="PF13193">
    <property type="entry name" value="AMP-binding_C"/>
    <property type="match status" value="1"/>
</dbReference>
<dbReference type="InterPro" id="IPR045851">
    <property type="entry name" value="AMP-bd_C_sf"/>
</dbReference>
<dbReference type="PROSITE" id="PS50075">
    <property type="entry name" value="CARRIER"/>
    <property type="match status" value="1"/>
</dbReference>
<evidence type="ECO:0000313" key="8">
    <source>
        <dbReference type="Proteomes" id="UP000000787"/>
    </source>
</evidence>
<name>A9B7X3_HERA2</name>
<dbReference type="GO" id="GO:0044550">
    <property type="term" value="P:secondary metabolite biosynthetic process"/>
    <property type="evidence" value="ECO:0007669"/>
    <property type="project" value="UniProtKB-ARBA"/>
</dbReference>
<reference evidence="7 8" key="1">
    <citation type="journal article" date="2011" name="Stand. Genomic Sci.">
        <title>Complete genome sequence of the filamentous gliding predatory bacterium Herpetosiphon aurantiacus type strain (114-95(T)).</title>
        <authorList>
            <person name="Kiss H."/>
            <person name="Nett M."/>
            <person name="Domin N."/>
            <person name="Martin K."/>
            <person name="Maresca J.A."/>
            <person name="Copeland A."/>
            <person name="Lapidus A."/>
            <person name="Lucas S."/>
            <person name="Berry K.W."/>
            <person name="Glavina Del Rio T."/>
            <person name="Dalin E."/>
            <person name="Tice H."/>
            <person name="Pitluck S."/>
            <person name="Richardson P."/>
            <person name="Bruce D."/>
            <person name="Goodwin L."/>
            <person name="Han C."/>
            <person name="Detter J.C."/>
            <person name="Schmutz J."/>
            <person name="Brettin T."/>
            <person name="Land M."/>
            <person name="Hauser L."/>
            <person name="Kyrpides N.C."/>
            <person name="Ivanova N."/>
            <person name="Goker M."/>
            <person name="Woyke T."/>
            <person name="Klenk H.P."/>
            <person name="Bryant D.A."/>
        </authorList>
    </citation>
    <scope>NUCLEOTIDE SEQUENCE [LARGE SCALE GENOMIC DNA]</scope>
    <source>
        <strain evidence="8">ATCC 23779 / DSM 785 / 114-95</strain>
    </source>
</reference>
<gene>
    <name evidence="7" type="ordered locus">Haur_1858</name>
</gene>
<dbReference type="GO" id="GO:0008610">
    <property type="term" value="P:lipid biosynthetic process"/>
    <property type="evidence" value="ECO:0007669"/>
    <property type="project" value="UniProtKB-ARBA"/>
</dbReference>
<dbReference type="PANTHER" id="PTHR45398:SF1">
    <property type="entry name" value="ENZYME, PUTATIVE (JCVI)-RELATED"/>
    <property type="match status" value="1"/>
</dbReference>
<accession>A9B7X3</accession>
<dbReference type="Gene3D" id="3.40.50.980">
    <property type="match status" value="2"/>
</dbReference>
<proteinExistence type="inferred from homology"/>
<dbReference type="eggNOG" id="COG1020">
    <property type="taxonomic scope" value="Bacteria"/>
</dbReference>
<evidence type="ECO:0000256" key="2">
    <source>
        <dbReference type="ARBA" id="ARBA00006432"/>
    </source>
</evidence>
<evidence type="ECO:0000259" key="6">
    <source>
        <dbReference type="PROSITE" id="PS50075"/>
    </source>
</evidence>
<dbReference type="InterPro" id="IPR001242">
    <property type="entry name" value="Condensation_dom"/>
</dbReference>
<dbReference type="InterPro" id="IPR025110">
    <property type="entry name" value="AMP-bd_C"/>
</dbReference>
<dbReference type="FunFam" id="3.30.300.30:FF:000010">
    <property type="entry name" value="Enterobactin synthetase component F"/>
    <property type="match status" value="1"/>
</dbReference>
<dbReference type="InterPro" id="IPR010060">
    <property type="entry name" value="NRPS_synth"/>
</dbReference>
<sequence length="1528" mass="169722">MTMNEREVFAFPMSFAQQRLWFLEQLQPNSALYHIASLLEIQGSLDLAALQQSINQIVVRHETLRTTFGMVDQTPMQLISSELTLTPVVHNLQALEPEQRWFVALEQAKASCLVPFDLSQGPLVRLELFQLGPEHCLMTVVLHHIIADGWSMELFIQELVSSYEAYRAGFHPQLAPLALQYADYSEWQREWLASPRQQQQLDFWQQQLADAPKRLELATDHPRPAQQSFAGSTLSFGIPSQQTSQLRSLAQQTQTTPFMLALAVFASLLSRYSRQDQVLIGSPIANRTTAEAQPLIGFFVNTVVFKVQLSPNLDLLSLVEQVREQSLAVYANQDVPFEQVVQQLQLERNLSHTPIFQVMLAYQNVPSQQLSIANLTIKQLPLDLGYAKFDLTLFIEETPAGLVGRLEYNRDLFEPATIARLRDHFLRLLGHALAQPTQPLAQISILSAAECQQLLVDWNQTQQPFPDQLGLQHLVAQQVQRTPNAPAMRWNNQIICYTELEQRANQLAHLLLQRGVTQGSIVGVYATRCPEMIISLLAILKAGAAYLPLDPAYPAERLHYLVADSAASLIVQASHQALPTLVSTAETLDVVAEAETLASLPTTAPMVDFDPQQLAYVIYTSGSTGKPKGVLIQHQGVVNYLHWAIHYYPFEQGAGAPLASSLAFDATITALWGPLCTGKTIDLLPEQDELEVLAQRLSSEDYSVLKITPAHMEALSQLVAPDQIGSSKAFVIGGEALLQQHVAFWQTNAPNLRLINEYGPTETVVGCVIYQAQAAPSEWAAVPIGRPIANTQLYVLDPAGLPVPIGVPGELYIAGLGVGRGYHGRPELTAERFVRLEQLAGVQAELARCQQPQPAFERLYRSGDLVRYLPDGNLEYLGRIDQQVKLHGFRIELGEIEATLASHPTVHAAVAMIREDRPGHKRLVAYVVAEPTANQDTSIVLTHVAQQLPHYMLPSVVIWLDSLPLTPNGKVDRQALPAPEINQTALDSAQTTPLDQYEAQLMAIWQRVLGLKAVDRHANFFSLGGDSILVMQVVGIARQHGLILTPRLLFQNQTIASLAQAIRQQTQAKPALDPLSLQGIVPLSPMQHWLFERQLAQPAHVNQSIVLKLQTGLATEQIQAALDQLVRLHPSLRLIFTQTAAWQQRYEPAASVPLRELQQPTLSQQQVCDAELQASFDLAQVPLLRASLWRGIDHDQLLLVAHHSIIDGVSWRIVLEDLALLLNQQAVPAATTPFSEWAEYQVQQAQTPQLLSQLAYWRSTIEAITPIPQLAQAGLVGEAQRFQTKLNPELTEQLLHHAPERSRTSVAELLITGLAIAFQRWSNLQQLVLDIESHGRESLDPEHDFSRSLGWFTSLYPVRLDFPTTNEPNQWIKQIKESLRAVPQAGAGYGMLRYLHADPAIRASLVPTHAPAIAFNYLGQLDNQQTLAPFQGLNLEFASQTLAPTNQRSHALELNCYSTDGCLVFDWECHQTARAAVEHLAEQYQIALAELLQVPTTTASLAPSDFPAARVKANDLDRLLARLKAKGQ</sequence>
<dbReference type="CDD" id="cd19531">
    <property type="entry name" value="LCL_NRPS-like"/>
    <property type="match status" value="1"/>
</dbReference>
<evidence type="ECO:0000313" key="7">
    <source>
        <dbReference type="EMBL" id="ABX04501.1"/>
    </source>
</evidence>
<dbReference type="SUPFAM" id="SSF47336">
    <property type="entry name" value="ACP-like"/>
    <property type="match status" value="1"/>
</dbReference>
<dbReference type="GO" id="GO:0031177">
    <property type="term" value="F:phosphopantetheine binding"/>
    <property type="evidence" value="ECO:0007669"/>
    <property type="project" value="InterPro"/>
</dbReference>
<comment type="cofactor">
    <cofactor evidence="1">
        <name>pantetheine 4'-phosphate</name>
        <dbReference type="ChEBI" id="CHEBI:47942"/>
    </cofactor>
</comment>
<dbReference type="PROSITE" id="PS00012">
    <property type="entry name" value="PHOSPHOPANTETHEINE"/>
    <property type="match status" value="1"/>
</dbReference>
<keyword evidence="5" id="KW-0045">Antibiotic biosynthesis</keyword>
<dbReference type="Gene3D" id="2.30.38.10">
    <property type="entry name" value="Luciferase, Domain 3"/>
    <property type="match status" value="1"/>
</dbReference>
<evidence type="ECO:0000256" key="5">
    <source>
        <dbReference type="ARBA" id="ARBA00023194"/>
    </source>
</evidence>
<dbReference type="Pfam" id="PF00501">
    <property type="entry name" value="AMP-binding"/>
    <property type="match status" value="1"/>
</dbReference>
<organism evidence="7 8">
    <name type="scientific">Herpetosiphon aurantiacus (strain ATCC 23779 / DSM 785 / 114-95)</name>
    <dbReference type="NCBI Taxonomy" id="316274"/>
    <lineage>
        <taxon>Bacteria</taxon>
        <taxon>Bacillati</taxon>
        <taxon>Chloroflexota</taxon>
        <taxon>Chloroflexia</taxon>
        <taxon>Herpetosiphonales</taxon>
        <taxon>Herpetosiphonaceae</taxon>
        <taxon>Herpetosiphon</taxon>
    </lineage>
</organism>
<evidence type="ECO:0000256" key="1">
    <source>
        <dbReference type="ARBA" id="ARBA00001957"/>
    </source>
</evidence>
<dbReference type="Gene3D" id="3.30.559.30">
    <property type="entry name" value="Nonribosomal peptide synthetase, condensation domain"/>
    <property type="match status" value="2"/>
</dbReference>
<dbReference type="NCBIfam" id="TIGR01720">
    <property type="entry name" value="NRPS-para261"/>
    <property type="match status" value="1"/>
</dbReference>